<evidence type="ECO:0000256" key="1">
    <source>
        <dbReference type="SAM" id="SignalP"/>
    </source>
</evidence>
<gene>
    <name evidence="2" type="ORF">L21SP4_02242</name>
</gene>
<dbReference type="PATRIC" id="fig|1609981.3.peg.2333"/>
<dbReference type="STRING" id="1307763.L21SP4_02242"/>
<feature type="signal peptide" evidence="1">
    <location>
        <begin position="1"/>
        <end position="27"/>
    </location>
</feature>
<reference evidence="2 3" key="2">
    <citation type="journal article" date="2016" name="ISME J.">
        <title>Characterization of the first cultured representative of Verrucomicrobia subdivision 5 indicates the proposal of a novel phylum.</title>
        <authorList>
            <person name="Spring S."/>
            <person name="Bunk B."/>
            <person name="Sproer C."/>
            <person name="Schumann P."/>
            <person name="Rohde M."/>
            <person name="Tindall B.J."/>
            <person name="Klenk H.P."/>
        </authorList>
    </citation>
    <scope>NUCLEOTIDE SEQUENCE [LARGE SCALE GENOMIC DNA]</scope>
    <source>
        <strain evidence="2 3">L21-Fru-AB</strain>
    </source>
</reference>
<evidence type="ECO:0000313" key="3">
    <source>
        <dbReference type="Proteomes" id="UP000035268"/>
    </source>
</evidence>
<evidence type="ECO:0000313" key="2">
    <source>
        <dbReference type="EMBL" id="AKJ65469.1"/>
    </source>
</evidence>
<name>A0A0G3EMW7_9BACT</name>
<keyword evidence="3" id="KW-1185">Reference proteome</keyword>
<proteinExistence type="predicted"/>
<organism evidence="2 3">
    <name type="scientific">Kiritimatiella glycovorans</name>
    <dbReference type="NCBI Taxonomy" id="1307763"/>
    <lineage>
        <taxon>Bacteria</taxon>
        <taxon>Pseudomonadati</taxon>
        <taxon>Kiritimatiellota</taxon>
        <taxon>Kiritimatiellia</taxon>
        <taxon>Kiritimatiellales</taxon>
        <taxon>Kiritimatiellaceae</taxon>
        <taxon>Kiritimatiella</taxon>
    </lineage>
</organism>
<dbReference type="KEGG" id="vbl:L21SP4_02242"/>
<keyword evidence="1" id="KW-0732">Signal</keyword>
<dbReference type="Proteomes" id="UP000035268">
    <property type="component" value="Chromosome"/>
</dbReference>
<dbReference type="AlphaFoldDB" id="A0A0G3EMW7"/>
<accession>A0A0G3EMW7</accession>
<dbReference type="OrthoDB" id="237393at2"/>
<sequence length="592" mass="62783" precursor="true">MKSSLKKLSIAAAAAAALGFGLTQADAADVVVASDITTSTTWTSDNTYILSNIVFVADGATLTIEEGTVIRGLDDDETVGADNNPGALVIASDSYIEAMGTATNPIVFTNEEDDNVPGGAKTSPFYNGTSVAENQISEEWGGVIVLGDTYIANDTAGGPVSNRTEQIEGVTDLEGQFGGCDDDDSSGEMHYVSIRYGGFGLKANEEINGLTMGAVGRGTELDHIEVVNNVDDGFEWFGGTVNSKYLITYNIGDDAFDSDRGYRGKSQFGLVVKGACKPGLAESGGGVANRAFEMDGGKSPDESQPYALSQWHNYTLIGLGENSDASWGGGWADDTGIEIRDNGRPQLYNFIVMDMGGDGVDIEYSSEGASSADGWTTVWSNYPAADYSSACHSNDSYFYRTQTQGYQTEIADCLFYNIGKSVSTDKGDVDLLDASKRNIVLSQSPIRNIGRKAHQSYDTAGNTIMVVTNLDPRPTSVALGTPRTAPADGFFTPVDYYGAFSPSYDWTKGGWSLVGSEIMDTPANPTAPASATSELTFSTFFQTEDGVAYVVEASTDGNSWYPVGTVLGDGSTKAVTDLSEFEEGLLYRVSVQ</sequence>
<dbReference type="PANTHER" id="PTHR41339:SF1">
    <property type="entry name" value="SECRETED PROTEIN"/>
    <property type="match status" value="1"/>
</dbReference>
<dbReference type="PANTHER" id="PTHR41339">
    <property type="entry name" value="LIPL48"/>
    <property type="match status" value="1"/>
</dbReference>
<protein>
    <submittedName>
        <fullName evidence="2">Uncharacterized protein</fullName>
    </submittedName>
</protein>
<dbReference type="EMBL" id="CP010904">
    <property type="protein sequence ID" value="AKJ65469.1"/>
    <property type="molecule type" value="Genomic_DNA"/>
</dbReference>
<feature type="chain" id="PRO_5005184284" evidence="1">
    <location>
        <begin position="28"/>
        <end position="592"/>
    </location>
</feature>
<dbReference type="RefSeq" id="WP_144413847.1">
    <property type="nucleotide sequence ID" value="NZ_CP010904.1"/>
</dbReference>
<reference evidence="3" key="1">
    <citation type="submission" date="2015-02" db="EMBL/GenBank/DDBJ databases">
        <title>Description and complete genome sequence of the first cultured representative of the subdivision 5 of the Verrucomicrobia phylum.</title>
        <authorList>
            <person name="Spring S."/>
            <person name="Bunk B."/>
            <person name="Sproer C."/>
            <person name="Klenk H.-P."/>
        </authorList>
    </citation>
    <scope>NUCLEOTIDE SEQUENCE [LARGE SCALE GENOMIC DNA]</scope>
    <source>
        <strain evidence="3">L21-Fru-AB</strain>
    </source>
</reference>